<organism evidence="1 2">
    <name type="scientific">Parnassius mnemosyne</name>
    <name type="common">clouded apollo</name>
    <dbReference type="NCBI Taxonomy" id="213953"/>
    <lineage>
        <taxon>Eukaryota</taxon>
        <taxon>Metazoa</taxon>
        <taxon>Ecdysozoa</taxon>
        <taxon>Arthropoda</taxon>
        <taxon>Hexapoda</taxon>
        <taxon>Insecta</taxon>
        <taxon>Pterygota</taxon>
        <taxon>Neoptera</taxon>
        <taxon>Endopterygota</taxon>
        <taxon>Lepidoptera</taxon>
        <taxon>Glossata</taxon>
        <taxon>Ditrysia</taxon>
        <taxon>Papilionoidea</taxon>
        <taxon>Papilionidae</taxon>
        <taxon>Parnassiinae</taxon>
        <taxon>Parnassini</taxon>
        <taxon>Parnassius</taxon>
        <taxon>Driopa</taxon>
    </lineage>
</organism>
<proteinExistence type="predicted"/>
<comment type="caution">
    <text evidence="1">The sequence shown here is derived from an EMBL/GenBank/DDBJ whole genome shotgun (WGS) entry which is preliminary data.</text>
</comment>
<gene>
    <name evidence="1" type="ORF">PARMNEM_LOCUS18511</name>
</gene>
<protein>
    <submittedName>
        <fullName evidence="1">Uncharacterized protein</fullName>
    </submittedName>
</protein>
<evidence type="ECO:0000313" key="2">
    <source>
        <dbReference type="Proteomes" id="UP001314205"/>
    </source>
</evidence>
<sequence>MESEKRWAKDQKTSNESYTFEKEGSKFNCLNYRIGNQTSYTGRGFRNFIFNKCKVEGLGWASAIKN</sequence>
<dbReference type="Proteomes" id="UP001314205">
    <property type="component" value="Unassembled WGS sequence"/>
</dbReference>
<accession>A0AAV1LW14</accession>
<name>A0AAV1LW14_9NEOP</name>
<dbReference type="AlphaFoldDB" id="A0AAV1LW14"/>
<reference evidence="1 2" key="1">
    <citation type="submission" date="2023-11" db="EMBL/GenBank/DDBJ databases">
        <authorList>
            <person name="Hedman E."/>
            <person name="Englund M."/>
            <person name="Stromberg M."/>
            <person name="Nyberg Akerstrom W."/>
            <person name="Nylinder S."/>
            <person name="Jareborg N."/>
            <person name="Kallberg Y."/>
            <person name="Kronander E."/>
        </authorList>
    </citation>
    <scope>NUCLEOTIDE SEQUENCE [LARGE SCALE GENOMIC DNA]</scope>
</reference>
<dbReference type="EMBL" id="CAVLGL010000115">
    <property type="protein sequence ID" value="CAK1599651.1"/>
    <property type="molecule type" value="Genomic_DNA"/>
</dbReference>
<evidence type="ECO:0000313" key="1">
    <source>
        <dbReference type="EMBL" id="CAK1599651.1"/>
    </source>
</evidence>
<keyword evidence="2" id="KW-1185">Reference proteome</keyword>